<proteinExistence type="predicted"/>
<sequence>MDWVTLHVSELQDLPEGVQSLTETLIASELFTVDFAGALALGMWPEAQGAWATRKAAESEKFSEVLEWRGASVMGAGGTFARGCISRIDGWRCWGFRKRRHRDCRGSGSGGPDRGCYRGLLGGGAAPVEVVHLRNAIRDSIAMVEDWDISRCAQACTDLVHEAARLRPQLGPLRDVHPFGKAPMKSLEAHAFEPLVYVLPELREEECELDELPAGREATVEHWRAFVHLLQARVGDF</sequence>
<organism evidence="1 2">
    <name type="scientific">Cymbomonas tetramitiformis</name>
    <dbReference type="NCBI Taxonomy" id="36881"/>
    <lineage>
        <taxon>Eukaryota</taxon>
        <taxon>Viridiplantae</taxon>
        <taxon>Chlorophyta</taxon>
        <taxon>Pyramimonadophyceae</taxon>
        <taxon>Pyramimonadales</taxon>
        <taxon>Pyramimonadaceae</taxon>
        <taxon>Cymbomonas</taxon>
    </lineage>
</organism>
<comment type="caution">
    <text evidence="1">The sequence shown here is derived from an EMBL/GenBank/DDBJ whole genome shotgun (WGS) entry which is preliminary data.</text>
</comment>
<dbReference type="EMBL" id="LGRX02005621">
    <property type="protein sequence ID" value="KAK3278100.1"/>
    <property type="molecule type" value="Genomic_DNA"/>
</dbReference>
<accession>A0AAE0GHJ3</accession>
<evidence type="ECO:0000313" key="1">
    <source>
        <dbReference type="EMBL" id="KAK3278100.1"/>
    </source>
</evidence>
<dbReference type="Proteomes" id="UP001190700">
    <property type="component" value="Unassembled WGS sequence"/>
</dbReference>
<gene>
    <name evidence="1" type="ORF">CYMTET_13940</name>
</gene>
<reference evidence="1 2" key="1">
    <citation type="journal article" date="2015" name="Genome Biol. Evol.">
        <title>Comparative Genomics of a Bacterivorous Green Alga Reveals Evolutionary Causalities and Consequences of Phago-Mixotrophic Mode of Nutrition.</title>
        <authorList>
            <person name="Burns J.A."/>
            <person name="Paasch A."/>
            <person name="Narechania A."/>
            <person name="Kim E."/>
        </authorList>
    </citation>
    <scope>NUCLEOTIDE SEQUENCE [LARGE SCALE GENOMIC DNA]</scope>
    <source>
        <strain evidence="1 2">PLY_AMNH</strain>
    </source>
</reference>
<keyword evidence="2" id="KW-1185">Reference proteome</keyword>
<dbReference type="AlphaFoldDB" id="A0AAE0GHJ3"/>
<evidence type="ECO:0000313" key="2">
    <source>
        <dbReference type="Proteomes" id="UP001190700"/>
    </source>
</evidence>
<protein>
    <submittedName>
        <fullName evidence="1">Uncharacterized protein</fullName>
    </submittedName>
</protein>
<name>A0AAE0GHJ3_9CHLO</name>